<evidence type="ECO:0000313" key="1">
    <source>
        <dbReference type="EMBL" id="TSE34723.1"/>
    </source>
</evidence>
<sequence>MAIQHILANLNAFVAGKGYLGRVTEFTPPKLAPIVREYKAGGMGAEVAVPMGAVEKLECSFTLTGYDPDVLAQFAVVPGRLVQLRFTGALVDYDGTCRPIEITLRAVLAFEPDAWKPTEASDLKITAMCHYYKLDIEGRTLHELDPVNMVAVINGQDQLQAVRAALGV</sequence>
<dbReference type="OrthoDB" id="3078668at2"/>
<dbReference type="Proteomes" id="UP000318294">
    <property type="component" value="Unassembled WGS sequence"/>
</dbReference>
<accession>A0A554XFW1</accession>
<proteinExistence type="predicted"/>
<dbReference type="AlphaFoldDB" id="A0A554XFW1"/>
<protein>
    <submittedName>
        <fullName evidence="1">Phage major tail tube protein</fullName>
    </submittedName>
</protein>
<dbReference type="NCBIfam" id="TIGR01611">
    <property type="entry name" value="tail_tube"/>
    <property type="match status" value="1"/>
</dbReference>
<evidence type="ECO:0000313" key="2">
    <source>
        <dbReference type="Proteomes" id="UP000318294"/>
    </source>
</evidence>
<dbReference type="EMBL" id="VJON01000015">
    <property type="protein sequence ID" value="TSE34723.1"/>
    <property type="molecule type" value="Genomic_DNA"/>
</dbReference>
<keyword evidence="2" id="KW-1185">Reference proteome</keyword>
<dbReference type="RefSeq" id="WP_144328190.1">
    <property type="nucleotide sequence ID" value="NZ_VJON01000015.1"/>
</dbReference>
<reference evidence="1 2" key="1">
    <citation type="submission" date="2019-07" db="EMBL/GenBank/DDBJ databases">
        <title>Tepidimonas charontis SPSP-6 draft genome.</title>
        <authorList>
            <person name="Da Costa M.S."/>
            <person name="Froufe H.J.C."/>
            <person name="Egas C."/>
            <person name="Albuquerque L."/>
        </authorList>
    </citation>
    <scope>NUCLEOTIDE SEQUENCE [LARGE SCALE GENOMIC DNA]</scope>
    <source>
        <strain evidence="1 2">SPSP-6</strain>
    </source>
</reference>
<comment type="caution">
    <text evidence="1">The sequence shown here is derived from an EMBL/GenBank/DDBJ whole genome shotgun (WGS) entry which is preliminary data.</text>
</comment>
<name>A0A554XFW1_9BURK</name>
<dbReference type="InterPro" id="IPR006498">
    <property type="entry name" value="Tail_tube"/>
</dbReference>
<organism evidence="1 2">
    <name type="scientific">Tepidimonas charontis</name>
    <dbReference type="NCBI Taxonomy" id="2267262"/>
    <lineage>
        <taxon>Bacteria</taxon>
        <taxon>Pseudomonadati</taxon>
        <taxon>Pseudomonadota</taxon>
        <taxon>Betaproteobacteria</taxon>
        <taxon>Burkholderiales</taxon>
        <taxon>Tepidimonas</taxon>
    </lineage>
</organism>
<gene>
    <name evidence="1" type="ORF">Tchar_01227</name>
</gene>
<dbReference type="Pfam" id="PF04985">
    <property type="entry name" value="Phage_tube"/>
    <property type="match status" value="1"/>
</dbReference>